<keyword evidence="2" id="KW-1185">Reference proteome</keyword>
<gene>
    <name evidence="1" type="ORF">GOQ27_14615</name>
</gene>
<protein>
    <recommendedName>
        <fullName evidence="3">Lipoprotein</fullName>
    </recommendedName>
</protein>
<dbReference type="Proteomes" id="UP000724672">
    <property type="component" value="Unassembled WGS sequence"/>
</dbReference>
<sequence length="355" mass="41296">MKRLIIILMVVISVLLLFACDTEKEKTEYNKDYSVGVIETTEQKNRSRLTFYDIDLAKVNSIEYNLGSMGSYFYPPKVFDNYMYVVPQGIGNRKEKTVIFELNLETGETKEYDMGLQNMNSFCITDKYIFGVATWNHTSIIARYDKNLKEIKTLEFSEIFIELMEPTDDNLMAFGGSKVESYLYKIDIEKLRIEKEYNIIEHGLVHEGAVVIGDDLYFTNTTKQGDGKEDLENDTMSVFHMNDETFEKIQLESDSPSHIIEYNNKLFIVHCNLVIGEGNEISIYDIETKEIELIELGHNVCQIEIQDNILYAIDYEKNLYKYILSEDKLELENQVDLDTTEGEKEHFYIGGFFKK</sequence>
<dbReference type="EMBL" id="WSFT01000053">
    <property type="protein sequence ID" value="MBS4539704.1"/>
    <property type="molecule type" value="Genomic_DNA"/>
</dbReference>
<dbReference type="PROSITE" id="PS51257">
    <property type="entry name" value="PROKAR_LIPOPROTEIN"/>
    <property type="match status" value="1"/>
</dbReference>
<dbReference type="RefSeq" id="WP_203367624.1">
    <property type="nucleotide sequence ID" value="NZ_WSFT01000053.1"/>
</dbReference>
<name>A0A942UZK6_9FIRM</name>
<reference evidence="1" key="1">
    <citation type="submission" date="2019-12" db="EMBL/GenBank/DDBJ databases">
        <title>Clostridiaceae gen. nov. sp. nov., isolated from sediment in Xinjiang, China.</title>
        <authorList>
            <person name="Zhang R."/>
        </authorList>
    </citation>
    <scope>NUCLEOTIDE SEQUENCE</scope>
    <source>
        <strain evidence="1">D2Q-11</strain>
    </source>
</reference>
<dbReference type="SUPFAM" id="SSF50998">
    <property type="entry name" value="Quinoprotein alcohol dehydrogenase-like"/>
    <property type="match status" value="1"/>
</dbReference>
<dbReference type="InterPro" id="IPR011047">
    <property type="entry name" value="Quinoprotein_ADH-like_sf"/>
</dbReference>
<evidence type="ECO:0000313" key="1">
    <source>
        <dbReference type="EMBL" id="MBS4539704.1"/>
    </source>
</evidence>
<dbReference type="AlphaFoldDB" id="A0A942UZK6"/>
<evidence type="ECO:0000313" key="2">
    <source>
        <dbReference type="Proteomes" id="UP000724672"/>
    </source>
</evidence>
<evidence type="ECO:0008006" key="3">
    <source>
        <dbReference type="Google" id="ProtNLM"/>
    </source>
</evidence>
<proteinExistence type="predicted"/>
<comment type="caution">
    <text evidence="1">The sequence shown here is derived from an EMBL/GenBank/DDBJ whole genome shotgun (WGS) entry which is preliminary data.</text>
</comment>
<accession>A0A942UZK6</accession>
<organism evidence="1 2">
    <name type="scientific">Anaeromonas frigoriresistens</name>
    <dbReference type="NCBI Taxonomy" id="2683708"/>
    <lineage>
        <taxon>Bacteria</taxon>
        <taxon>Bacillati</taxon>
        <taxon>Bacillota</taxon>
        <taxon>Tissierellia</taxon>
        <taxon>Tissierellales</taxon>
        <taxon>Thermohalobacteraceae</taxon>
        <taxon>Anaeromonas</taxon>
    </lineage>
</organism>